<feature type="compositionally biased region" description="Polar residues" evidence="1">
    <location>
        <begin position="122"/>
        <end position="139"/>
    </location>
</feature>
<feature type="region of interest" description="Disordered" evidence="1">
    <location>
        <begin position="813"/>
        <end position="872"/>
    </location>
</feature>
<dbReference type="InterPro" id="IPR036420">
    <property type="entry name" value="BRCT_dom_sf"/>
</dbReference>
<dbReference type="Gene3D" id="3.40.50.10190">
    <property type="entry name" value="BRCT domain"/>
    <property type="match status" value="1"/>
</dbReference>
<dbReference type="STRING" id="763665.A0A2G5BAZ0"/>
<dbReference type="CDD" id="cd17744">
    <property type="entry name" value="BRCT_MDC1_rpt1"/>
    <property type="match status" value="1"/>
</dbReference>
<feature type="compositionally biased region" description="Low complexity" evidence="1">
    <location>
        <begin position="322"/>
        <end position="334"/>
    </location>
</feature>
<keyword evidence="3" id="KW-1185">Reference proteome</keyword>
<reference evidence="2 3" key="1">
    <citation type="journal article" date="2015" name="Genome Biol. Evol.">
        <title>Phylogenomic analyses indicate that early fungi evolved digesting cell walls of algal ancestors of land plants.</title>
        <authorList>
            <person name="Chang Y."/>
            <person name="Wang S."/>
            <person name="Sekimoto S."/>
            <person name="Aerts A.L."/>
            <person name="Choi C."/>
            <person name="Clum A."/>
            <person name="LaButti K.M."/>
            <person name="Lindquist E.A."/>
            <person name="Yee Ngan C."/>
            <person name="Ohm R.A."/>
            <person name="Salamov A.A."/>
            <person name="Grigoriev I.V."/>
            <person name="Spatafora J.W."/>
            <person name="Berbee M.L."/>
        </authorList>
    </citation>
    <scope>NUCLEOTIDE SEQUENCE [LARGE SCALE GENOMIC DNA]</scope>
    <source>
        <strain evidence="2 3">NRRL 1564</strain>
    </source>
</reference>
<evidence type="ECO:0000256" key="1">
    <source>
        <dbReference type="SAM" id="MobiDB-lite"/>
    </source>
</evidence>
<organism evidence="2 3">
    <name type="scientific">Coemansia reversa (strain ATCC 12441 / NRRL 1564)</name>
    <dbReference type="NCBI Taxonomy" id="763665"/>
    <lineage>
        <taxon>Eukaryota</taxon>
        <taxon>Fungi</taxon>
        <taxon>Fungi incertae sedis</taxon>
        <taxon>Zoopagomycota</taxon>
        <taxon>Kickxellomycotina</taxon>
        <taxon>Kickxellomycetes</taxon>
        <taxon>Kickxellales</taxon>
        <taxon>Kickxellaceae</taxon>
        <taxon>Coemansia</taxon>
    </lineage>
</organism>
<protein>
    <recommendedName>
        <fullName evidence="4">BRCT domain-containing protein</fullName>
    </recommendedName>
</protein>
<feature type="compositionally biased region" description="Acidic residues" evidence="1">
    <location>
        <begin position="825"/>
        <end position="834"/>
    </location>
</feature>
<dbReference type="AlphaFoldDB" id="A0A2G5BAZ0"/>
<name>A0A2G5BAZ0_COERN</name>
<dbReference type="EMBL" id="KZ303501">
    <property type="protein sequence ID" value="PIA16179.1"/>
    <property type="molecule type" value="Genomic_DNA"/>
</dbReference>
<evidence type="ECO:0000313" key="3">
    <source>
        <dbReference type="Proteomes" id="UP000242474"/>
    </source>
</evidence>
<evidence type="ECO:0008006" key="4">
    <source>
        <dbReference type="Google" id="ProtNLM"/>
    </source>
</evidence>
<feature type="compositionally biased region" description="Low complexity" evidence="1">
    <location>
        <begin position="467"/>
        <end position="479"/>
    </location>
</feature>
<evidence type="ECO:0000313" key="2">
    <source>
        <dbReference type="EMBL" id="PIA16179.1"/>
    </source>
</evidence>
<feature type="compositionally biased region" description="Basic residues" evidence="1">
    <location>
        <begin position="851"/>
        <end position="866"/>
    </location>
</feature>
<feature type="region of interest" description="Disordered" evidence="1">
    <location>
        <begin position="770"/>
        <end position="801"/>
    </location>
</feature>
<feature type="region of interest" description="Disordered" evidence="1">
    <location>
        <begin position="49"/>
        <end position="105"/>
    </location>
</feature>
<feature type="compositionally biased region" description="Basic residues" evidence="1">
    <location>
        <begin position="451"/>
        <end position="463"/>
    </location>
</feature>
<feature type="region of interest" description="Disordered" evidence="1">
    <location>
        <begin position="322"/>
        <end position="554"/>
    </location>
</feature>
<dbReference type="Proteomes" id="UP000242474">
    <property type="component" value="Unassembled WGS sequence"/>
</dbReference>
<feature type="region of interest" description="Disordered" evidence="1">
    <location>
        <begin position="122"/>
        <end position="142"/>
    </location>
</feature>
<feature type="region of interest" description="Disordered" evidence="1">
    <location>
        <begin position="934"/>
        <end position="971"/>
    </location>
</feature>
<feature type="compositionally biased region" description="Pro residues" evidence="1">
    <location>
        <begin position="480"/>
        <end position="490"/>
    </location>
</feature>
<feature type="region of interest" description="Disordered" evidence="1">
    <location>
        <begin position="183"/>
        <end position="252"/>
    </location>
</feature>
<sequence length="1035" mass="109527">MPTQLDEATAERSCSPLCAQATVSTAMSSDFSQTFLAPPPLQSSIARSRADEAGNGVCKKTVRASTPDSPASRSDGSRSSRELPRLLSKPVAGLTRPGTATTPISSNARLRRTPLALQTSNINSPQHTTAFPATSTSRPGSRAAWLSNSATATRVRGATAPPTSDGFPDDLLVLSTQSAARALNQRRRHTQAPPLALPVLFPTPGSRTPLSASATLGSARRRASASPNAVTPSKRHNSAATEPLAPQDTLRDSTDARGLLLDDELPSDEEPALPQPSLLLQSRSAEHISASRVEVQELKPQKLSGKVCAEDLFDPLVDPLSSLSSSANDSQSPDQVSPVTDIATEAPPSAAPRRTKAVSEPAAAPKSGSAGNAIAASTSSGWINMDEVRKSPRRPLPSTRTYGRAKSSRVKPVSTSSANGSGSGKSLRESLRKLNGNRGLGRTGLSSRRASAARKKQNTKKPGKQIPSSSSSTSPLTAKSPPPAKSPPRPLAKRALTGPVVSDSCESPLQKSHPPATRSAPGSSATLAPKLELPAVLPSSRRRGPASHRNLQLSGCNPVTPCLTRQRSGQFSAPSIGTAGASSATTTATLLAMLSGFPVAERERQVRLLEAGGFHVTEDPLCANVCIRHGRRLGRTLKVLCALARGIPIVTTAFAQSLSVDGTLLSLSEAAGGGCVEELVLPLAEPHLLCDRATEREWGISLVDTLQRAREVSRLDQRPMLLAAFCIYIAEDVARPDPISLAVMVRAAGGFVFNDYGRSERLLRAGHAPSELIAPQRNPDTCSEFSAPPPEPHSAPHLVSTKNSAAPQLEDCLSGELSQSSSTEPDNESDEDWSLEQSTKDVVSRRSSTNARRKRRKTLPKLKPLYHHPSDLDITAKQNTATEGDYQPPSLSSASAAIDSEPSVILAPPTAPTTPKTNTTATAASVSPQLFQKNKLQKRRRVEPSPTIAGTMMHPDLSLDPSTAGLLDPQDNPEKLQQKLVARKAELGDAAEHAELLVLSANLHPDFKRAWESHGVKVVDPEKVIQSIIHCSIQF</sequence>
<gene>
    <name evidence="2" type="ORF">COEREDRAFT_81399</name>
</gene>
<dbReference type="OrthoDB" id="342264at2759"/>
<proteinExistence type="predicted"/>
<feature type="compositionally biased region" description="Basic and acidic residues" evidence="1">
    <location>
        <begin position="75"/>
        <end position="84"/>
    </location>
</feature>
<dbReference type="SUPFAM" id="SSF52113">
    <property type="entry name" value="BRCT domain"/>
    <property type="match status" value="1"/>
</dbReference>
<accession>A0A2G5BAZ0</accession>